<keyword evidence="2" id="KW-0597">Phosphoprotein</keyword>
<dbReference type="InterPro" id="IPR049552">
    <property type="entry name" value="PKS_DH_N"/>
</dbReference>
<dbReference type="SUPFAM" id="SSF51735">
    <property type="entry name" value="NAD(P)-binding Rossmann-fold domains"/>
    <property type="match status" value="2"/>
</dbReference>
<dbReference type="Pfam" id="PF21089">
    <property type="entry name" value="PKS_DH_N"/>
    <property type="match status" value="1"/>
</dbReference>
<keyword evidence="7" id="KW-0012">Acyltransferase</keyword>
<dbReference type="GO" id="GO:0004312">
    <property type="term" value="F:fatty acid synthase activity"/>
    <property type="evidence" value="ECO:0007669"/>
    <property type="project" value="TreeGrafter"/>
</dbReference>
<dbReference type="Gene3D" id="3.10.129.110">
    <property type="entry name" value="Polyketide synthase dehydratase"/>
    <property type="match status" value="1"/>
</dbReference>
<gene>
    <name evidence="13" type="primary">pks44</name>
</gene>
<dbReference type="InterPro" id="IPR013217">
    <property type="entry name" value="Methyltransf_12"/>
</dbReference>
<dbReference type="PROSITE" id="PS52019">
    <property type="entry name" value="PKS_MFAS_DH"/>
    <property type="match status" value="1"/>
</dbReference>
<dbReference type="GO" id="GO:0016491">
    <property type="term" value="F:oxidoreductase activity"/>
    <property type="evidence" value="ECO:0007669"/>
    <property type="project" value="UniProtKB-KW"/>
</dbReference>
<evidence type="ECO:0000256" key="2">
    <source>
        <dbReference type="ARBA" id="ARBA00022553"/>
    </source>
</evidence>
<evidence type="ECO:0000256" key="9">
    <source>
        <dbReference type="SAM" id="MobiDB-lite"/>
    </source>
</evidence>
<evidence type="ECO:0000259" key="11">
    <source>
        <dbReference type="PROSITE" id="PS52004"/>
    </source>
</evidence>
<feature type="domain" description="Ketosynthase family 3 (KS3)" evidence="11">
    <location>
        <begin position="27"/>
        <end position="447"/>
    </location>
</feature>
<dbReference type="SMART" id="SM00823">
    <property type="entry name" value="PKS_PP"/>
    <property type="match status" value="1"/>
</dbReference>
<dbReference type="SUPFAM" id="SSF47336">
    <property type="entry name" value="ACP-like"/>
    <property type="match status" value="1"/>
</dbReference>
<keyword evidence="4" id="KW-0521">NADP</keyword>
<dbReference type="Gene3D" id="3.40.366.10">
    <property type="entry name" value="Malonyl-Coenzyme A Acyl Carrier Protein, domain 2"/>
    <property type="match status" value="1"/>
</dbReference>
<dbReference type="InterPro" id="IPR057326">
    <property type="entry name" value="KR_dom"/>
</dbReference>
<dbReference type="Gene3D" id="3.40.50.720">
    <property type="entry name" value="NAD(P)-binding Rossmann-like Domain"/>
    <property type="match status" value="1"/>
</dbReference>
<dbReference type="Pfam" id="PF00698">
    <property type="entry name" value="Acyl_transf_1"/>
    <property type="match status" value="1"/>
</dbReference>
<dbReference type="SMART" id="SM00826">
    <property type="entry name" value="PKS_DH"/>
    <property type="match status" value="1"/>
</dbReference>
<dbReference type="GO" id="GO:0044550">
    <property type="term" value="P:secondary metabolite biosynthetic process"/>
    <property type="evidence" value="ECO:0007669"/>
    <property type="project" value="UniProtKB-ARBA"/>
</dbReference>
<dbReference type="CDD" id="cd00833">
    <property type="entry name" value="PKS"/>
    <property type="match status" value="1"/>
</dbReference>
<feature type="region of interest" description="N-terminal hotdog fold" evidence="8">
    <location>
        <begin position="916"/>
        <end position="1045"/>
    </location>
</feature>
<dbReference type="Pfam" id="PF08242">
    <property type="entry name" value="Methyltransf_12"/>
    <property type="match status" value="1"/>
</dbReference>
<evidence type="ECO:0000256" key="3">
    <source>
        <dbReference type="ARBA" id="ARBA00022679"/>
    </source>
</evidence>
<dbReference type="InterPro" id="IPR013154">
    <property type="entry name" value="ADH-like_N"/>
</dbReference>
<dbReference type="SMART" id="SM00825">
    <property type="entry name" value="PKS_KS"/>
    <property type="match status" value="1"/>
</dbReference>
<reference evidence="13" key="1">
    <citation type="submission" date="2016-05" db="EMBL/GenBank/DDBJ databases">
        <authorList>
            <person name="Lavstsen T."/>
            <person name="Jespersen J.S."/>
        </authorList>
    </citation>
    <scope>NUCLEOTIDE SEQUENCE</scope>
    <source>
        <strain evidence="13">NK17</strain>
    </source>
</reference>
<dbReference type="InterPro" id="IPR009081">
    <property type="entry name" value="PP-bd_ACP"/>
</dbReference>
<feature type="domain" description="PKS/mFAS DH" evidence="12">
    <location>
        <begin position="916"/>
        <end position="1200"/>
    </location>
</feature>
<evidence type="ECO:0000259" key="10">
    <source>
        <dbReference type="PROSITE" id="PS50075"/>
    </source>
</evidence>
<dbReference type="SUPFAM" id="SSF50129">
    <property type="entry name" value="GroES-like"/>
    <property type="match status" value="1"/>
</dbReference>
<dbReference type="PROSITE" id="PS52004">
    <property type="entry name" value="KS3_2"/>
    <property type="match status" value="1"/>
</dbReference>
<feature type="domain" description="Carrier" evidence="10">
    <location>
        <begin position="2371"/>
        <end position="2448"/>
    </location>
</feature>
<dbReference type="InterPro" id="IPR014030">
    <property type="entry name" value="Ketoacyl_synth_N"/>
</dbReference>
<dbReference type="CDD" id="cd05195">
    <property type="entry name" value="enoyl_red"/>
    <property type="match status" value="1"/>
</dbReference>
<dbReference type="InterPro" id="IPR050091">
    <property type="entry name" value="PKS_NRPS_Biosynth_Enz"/>
</dbReference>
<evidence type="ECO:0000256" key="5">
    <source>
        <dbReference type="ARBA" id="ARBA00023002"/>
    </source>
</evidence>
<dbReference type="FunFam" id="3.40.50.720:FF:000209">
    <property type="entry name" value="Polyketide synthase Pks12"/>
    <property type="match status" value="1"/>
</dbReference>
<dbReference type="InterPro" id="IPR049900">
    <property type="entry name" value="PKS_mFAS_DH"/>
</dbReference>
<feature type="region of interest" description="C-terminal hotdog fold" evidence="8">
    <location>
        <begin position="1056"/>
        <end position="1200"/>
    </location>
</feature>
<dbReference type="Pfam" id="PF00109">
    <property type="entry name" value="ketoacyl-synt"/>
    <property type="match status" value="1"/>
</dbReference>
<dbReference type="InterPro" id="IPR029063">
    <property type="entry name" value="SAM-dependent_MTases_sf"/>
</dbReference>
<evidence type="ECO:0000256" key="6">
    <source>
        <dbReference type="ARBA" id="ARBA00023268"/>
    </source>
</evidence>
<dbReference type="Pfam" id="PF08659">
    <property type="entry name" value="KR"/>
    <property type="match status" value="1"/>
</dbReference>
<keyword evidence="3" id="KW-0808">Transferase</keyword>
<sequence>MPASSDSPLIGGGVPRENGIQSEEKPFTPIAICGMACRLPGGIYTPQELWEFILDGGDARSPVPESRYNLSAYQSPGGKPGTTKAEFGYFLGEDVDIGAIDTSFFSMPRSEIERVDPQHRMLLEVSREALDDAGEINWRGQNIGVYAGSYGQDWYDISVHDSQKYSRYQVTANHDFMLSNRISYEMDLRGPSLTIRTGCSAALVGLNEACMALERGDCKSAIIGGTNLILAPGLTTAMSELGTLNPDGSCKTFSANADGYARGEAIVAIFIKPLHDALRDGNPVRAVIRGSAVNHDGKTQGVTVPGTDSQEALIRRAYHMAQISDLSQTAFFECHGTGTPVGDPIETEAVARVFGHCGIHIGSVKANLGHSEGASGLTSVLKAVLALEHRTIPPQIKSNPPNPAIPWKRGRLSVPTESLDWPSRCKERISVNSFGIGGTNAHVILDSANSFGISRHQAAIQEQETSELLVFSANTTASSKPLVERYVNFMKQNPGLLSDVAYTLANRREHLPYRSFVVTNQTDVGAMSVPNSFAKPRQKSSLVMVFTGQGAQWARMGCDLMYSNSMFRDTIKYLDAHLQAVAAPGWTIEAELAKPASTSRVNKAELSQPLCTALQLALVDTLASIGVTPAAVVGHSSGEIAAAYAAGALTREDAIIIAYYRGLLSTRQAKTGAMAALGLSWEESRQFLVPSVVLACDNSPGSTTISGDTEGVAQVVAAVKETRPGTLATILKVDKAYHSHHMVEIGCDYHASMQNAMVDSRAPSKLFFSSVAGALLESPEATHLGPKYWQTNLESPVYFRAAVSDILARKDLLPNPVFVEIGPHSALSGPLRQIRTQFSSEAPIIPAQVRDQNSYDTFLSLLGTLFTLHVPVDFKSLSPGGKCLGDLPRYPWNHQESHWFETRATREWRLRRHPHHDLLGAKIPESTDSEPVWRNLFHLENAPWVRDHKIKQDVIFPFAGYVAIAGEAVRQVTDIQDGFSLRKIIVSKAMIVNQETPTEIITTMRQHRLTDTLNSQWWEFSVSSYNGHAWSKHCTGEVKAESDVDAGTVALQNGLPRRVEPSKWYETVRAKGLDYGHHFTCLDKISTSTSSSRSGMASVRNNWHGDEANYHLHPVILDAYFQLLSCAAWHGSARDYRQVLPTTIASLTMFRSVVDDITVSASADVTAAGVTGEGLCVAGNRVVLKVSGANMIPLDDPVDEEPDDNIPITARSEWIQHIDFRTTDELVHANDWQRSYGDALDKIAHLASTISRMSVQPETKVVTSMRKYKAWLDTQKSDLLKEDIAVLRDQLDARITSLSDTPAYVAAIAVSKVCTNAAVLCSGTKHPLAILNEDGTLGKFLAFVNKYDSGAFLGRLGMNKPNLKVLELGAGEGTATDDYLGHLTQANGQRLYSQYVFSDPSPHVVKAAKSRYTSTPNIDFAPLDIGKDPNKQKFRFSQFDLIIASGVLTSTPNLKKSLAHLRTLLSPDGRLLIQETMPGLTWVKYVLGTLPTWWKVFEDTRSDGPYVDKAALEGELRSNGFEIDCQGASHTNTVLVAKPVRELQRGKVTVLVGGSATSERSSLEAEMQARGYEICRCTLRDEPTPGQDILALLDNDAPFLSEMDAGRLDDLKHFVGRIGDAGLLWITSASQSGDCRDPTYGQIFGLARTIRSESAIDFAVCEIESPETSVSAVADVFDKFHARRGDDAMGPDLEYSVSSHGVVRVNRFFPFSLDGHSELAQEESDAVLNVGRPGRLDSLHWLARTALPPQGDQVEIEVHALGLNFRDVLIAIGVLDLPKDELGYEAVGIVRRLGPDATRFKIGDRVCLIGTKTFATWVTDTQELFVKIPDNLSFIDASTMVLVFGTAIHSLINMGRLEEGQSVLIHSGCGGAGLAAIQIAQMVGAEIYTTVSSEAKAEYLMKIFGIPRSHIFDSRSTTFVEGIMRQTNNRGVDVILNSLSGELLHATWRCAAKFGTMVEIGKRDILGAGKLDMDMFLDNRNYCCVDIDQMRAERPKQLAKVLGSMMDYFRQGRIRPIPVAKLTSAADVEEAFRFMAQGSHIGKIVVEVRDSSGALQLGNVVATRQGELRLDGSASYLLVGGLGGLGRSVSTWMVERGARHLTFLSRSAGASEQDQQFAHELESMGCSATLIRGSVTDIRDVSRAVEASRYPLKGIIQMSMVLRDENFSRMSIEDWNDAVKPKVQGTWNLHKVTSSRGDALDFFVLFSSLSGIMGQPGQANYAAANTFLDAFARYRLEKGLSCTSIAIGAMDDVGYLTQNDDLFRKMKGTGWRPVREAELLNALRVAMQPRAIQDQLYQNHASNFMLGIKPTVPLSNPKSSARQRRDIRMSVYHNAHAASQIAGQSTSSDDNSLAGFLRLIKDDPNELAKPETVTVIARGIGEKMLTLLLKTDQDIDTTVGLSQFGMDSMVAMELRDWWKATFGFKVSVFEIMGKGTLNALGQTVVDRLKAIQ</sequence>
<dbReference type="InterPro" id="IPR032821">
    <property type="entry name" value="PKS_assoc"/>
</dbReference>
<dbReference type="Gene3D" id="1.10.1200.10">
    <property type="entry name" value="ACP-like"/>
    <property type="match status" value="1"/>
</dbReference>
<evidence type="ECO:0000256" key="7">
    <source>
        <dbReference type="ARBA" id="ARBA00023315"/>
    </source>
</evidence>
<dbReference type="SUPFAM" id="SSF53901">
    <property type="entry name" value="Thiolase-like"/>
    <property type="match status" value="1"/>
</dbReference>
<dbReference type="PANTHER" id="PTHR43775">
    <property type="entry name" value="FATTY ACID SYNTHASE"/>
    <property type="match status" value="1"/>
</dbReference>
<keyword evidence="5" id="KW-0560">Oxidoreductase</keyword>
<dbReference type="InterPro" id="IPR036736">
    <property type="entry name" value="ACP-like_sf"/>
</dbReference>
<dbReference type="GO" id="GO:1901336">
    <property type="term" value="P:lactone biosynthetic process"/>
    <property type="evidence" value="ECO:0007669"/>
    <property type="project" value="UniProtKB-ARBA"/>
</dbReference>
<dbReference type="SUPFAM" id="SSF52151">
    <property type="entry name" value="FabD/lysophospholipase-like"/>
    <property type="match status" value="1"/>
</dbReference>
<protein>
    <submittedName>
        <fullName evidence="13">Polyketide synthase</fullName>
    </submittedName>
</protein>
<dbReference type="Pfam" id="PF16197">
    <property type="entry name" value="KAsynt_C_assoc"/>
    <property type="match status" value="1"/>
</dbReference>
<dbReference type="InterPro" id="IPR049551">
    <property type="entry name" value="PKS_DH_C"/>
</dbReference>
<dbReference type="InterPro" id="IPR020843">
    <property type="entry name" value="ER"/>
</dbReference>
<dbReference type="CDD" id="cd02440">
    <property type="entry name" value="AdoMet_MTases"/>
    <property type="match status" value="1"/>
</dbReference>
<evidence type="ECO:0000256" key="1">
    <source>
        <dbReference type="ARBA" id="ARBA00022450"/>
    </source>
</evidence>
<dbReference type="SMART" id="SM00827">
    <property type="entry name" value="PKS_AT"/>
    <property type="match status" value="1"/>
</dbReference>
<dbReference type="InterPro" id="IPR014043">
    <property type="entry name" value="Acyl_transferase_dom"/>
</dbReference>
<dbReference type="InterPro" id="IPR020807">
    <property type="entry name" value="PKS_DH"/>
</dbReference>
<feature type="region of interest" description="Disordered" evidence="9">
    <location>
        <begin position="1"/>
        <end position="22"/>
    </location>
</feature>
<dbReference type="PROSITE" id="PS50075">
    <property type="entry name" value="CARRIER"/>
    <property type="match status" value="1"/>
</dbReference>
<dbReference type="InterPro" id="IPR036291">
    <property type="entry name" value="NAD(P)-bd_dom_sf"/>
</dbReference>
<dbReference type="Gene3D" id="3.90.180.10">
    <property type="entry name" value="Medium-chain alcohol dehydrogenases, catalytic domain"/>
    <property type="match status" value="1"/>
</dbReference>
<dbReference type="InterPro" id="IPR016035">
    <property type="entry name" value="Acyl_Trfase/lysoPLipase"/>
</dbReference>
<dbReference type="EMBL" id="KX190826">
    <property type="protein sequence ID" value="APX44015.1"/>
    <property type="molecule type" value="mRNA"/>
</dbReference>
<dbReference type="Pfam" id="PF00550">
    <property type="entry name" value="PP-binding"/>
    <property type="match status" value="1"/>
</dbReference>
<dbReference type="InterPro" id="IPR014031">
    <property type="entry name" value="Ketoacyl_synth_C"/>
</dbReference>
<evidence type="ECO:0000256" key="4">
    <source>
        <dbReference type="ARBA" id="ARBA00022857"/>
    </source>
</evidence>
<evidence type="ECO:0000259" key="12">
    <source>
        <dbReference type="PROSITE" id="PS52019"/>
    </source>
</evidence>
<proteinExistence type="evidence at transcript level"/>
<dbReference type="InterPro" id="IPR011032">
    <property type="entry name" value="GroES-like_sf"/>
</dbReference>
<dbReference type="GO" id="GO:0031177">
    <property type="term" value="F:phosphopantetheine binding"/>
    <property type="evidence" value="ECO:0007669"/>
    <property type="project" value="InterPro"/>
</dbReference>
<accession>A0A1P8NTK8</accession>
<dbReference type="PANTHER" id="PTHR43775:SF28">
    <property type="entry name" value="SYNTHASE, PUTATIVE-RELATED"/>
    <property type="match status" value="1"/>
</dbReference>
<dbReference type="GO" id="GO:0006633">
    <property type="term" value="P:fatty acid biosynthetic process"/>
    <property type="evidence" value="ECO:0007669"/>
    <property type="project" value="TreeGrafter"/>
</dbReference>
<dbReference type="InterPro" id="IPR016036">
    <property type="entry name" value="Malonyl_transacylase_ACP-bd"/>
</dbReference>
<dbReference type="Pfam" id="PF02801">
    <property type="entry name" value="Ketoacyl-synt_C"/>
    <property type="match status" value="1"/>
</dbReference>
<dbReference type="Pfam" id="PF13602">
    <property type="entry name" value="ADH_zinc_N_2"/>
    <property type="match status" value="1"/>
</dbReference>
<dbReference type="InterPro" id="IPR016039">
    <property type="entry name" value="Thiolase-like"/>
</dbReference>
<dbReference type="InterPro" id="IPR013968">
    <property type="entry name" value="PKS_KR"/>
</dbReference>
<dbReference type="SMART" id="SM00829">
    <property type="entry name" value="PKS_ER"/>
    <property type="match status" value="1"/>
</dbReference>
<keyword evidence="1" id="KW-0596">Phosphopantetheine</keyword>
<evidence type="ECO:0000313" key="13">
    <source>
        <dbReference type="EMBL" id="APX44015.1"/>
    </source>
</evidence>
<feature type="active site" description="Proton acceptor; for dehydratase activity" evidence="8">
    <location>
        <position position="948"/>
    </location>
</feature>
<dbReference type="SUPFAM" id="SSF55048">
    <property type="entry name" value="Probable ACP-binding domain of malonyl-CoA ACP transacylase"/>
    <property type="match status" value="1"/>
</dbReference>
<organism evidence="13">
    <name type="scientific">Pestalotiopsis microspora</name>
    <dbReference type="NCBI Taxonomy" id="85828"/>
    <lineage>
        <taxon>Eukaryota</taxon>
        <taxon>Fungi</taxon>
        <taxon>Dikarya</taxon>
        <taxon>Ascomycota</taxon>
        <taxon>Pezizomycotina</taxon>
        <taxon>Sordariomycetes</taxon>
        <taxon>Xylariomycetidae</taxon>
        <taxon>Amphisphaeriales</taxon>
        <taxon>Sporocadaceae</taxon>
        <taxon>Pestalotiopsis</taxon>
    </lineage>
</organism>
<dbReference type="Pfam" id="PF14765">
    <property type="entry name" value="PS-DH"/>
    <property type="match status" value="1"/>
</dbReference>
<dbReference type="InterPro" id="IPR001227">
    <property type="entry name" value="Ac_transferase_dom_sf"/>
</dbReference>
<dbReference type="SUPFAM" id="SSF53335">
    <property type="entry name" value="S-adenosyl-L-methionine-dependent methyltransferases"/>
    <property type="match status" value="1"/>
</dbReference>
<feature type="active site" description="Proton donor; for dehydratase activity" evidence="8">
    <location>
        <position position="1118"/>
    </location>
</feature>
<evidence type="ECO:0000256" key="8">
    <source>
        <dbReference type="PROSITE-ProRule" id="PRU01363"/>
    </source>
</evidence>
<name>A0A1P8NTK8_PESMI</name>
<dbReference type="InterPro" id="IPR020841">
    <property type="entry name" value="PKS_Beta-ketoAc_synthase_dom"/>
</dbReference>
<keyword evidence="6" id="KW-0511">Multifunctional enzyme</keyword>
<dbReference type="Gene3D" id="3.40.50.150">
    <property type="entry name" value="Vaccinia Virus protein VP39"/>
    <property type="match status" value="1"/>
</dbReference>
<dbReference type="Pfam" id="PF08240">
    <property type="entry name" value="ADH_N"/>
    <property type="match status" value="1"/>
</dbReference>
<dbReference type="InterPro" id="IPR042104">
    <property type="entry name" value="PKS_dehydratase_sf"/>
</dbReference>
<dbReference type="InterPro" id="IPR020806">
    <property type="entry name" value="PKS_PP-bd"/>
</dbReference>
<dbReference type="Gene3D" id="3.40.47.10">
    <property type="match status" value="1"/>
</dbReference>
<dbReference type="SMART" id="SM00822">
    <property type="entry name" value="PKS_KR"/>
    <property type="match status" value="1"/>
</dbReference>